<dbReference type="RefSeq" id="WP_188147483.1">
    <property type="nucleotide sequence ID" value="NZ_JACSVK010000156.1"/>
</dbReference>
<evidence type="ECO:0000313" key="1">
    <source>
        <dbReference type="EMBL" id="MBD0222027.1"/>
    </source>
</evidence>
<name>A0A8I0FC37_ACIBA</name>
<reference evidence="1" key="1">
    <citation type="submission" date="2020-08" db="EMBL/GenBank/DDBJ databases">
        <title>Diversity of carbapenem-resistant Acinetobacter baumannii and bacteriophage-mediated spread of the Oxa23 carbapenemase.</title>
        <authorList>
            <person name="Abouelfetouh A."/>
            <person name="Mattock J."/>
            <person name="Turner D."/>
            <person name="Li E."/>
            <person name="Evans B.A."/>
        </authorList>
    </citation>
    <scope>NUCLEOTIDE SEQUENCE</scope>
    <source>
        <strain evidence="1">A86</strain>
    </source>
</reference>
<dbReference type="Proteomes" id="UP000634608">
    <property type="component" value="Unassembled WGS sequence"/>
</dbReference>
<proteinExistence type="predicted"/>
<accession>A0A8I0FC37</accession>
<evidence type="ECO:0000313" key="2">
    <source>
        <dbReference type="Proteomes" id="UP000634608"/>
    </source>
</evidence>
<dbReference type="AlphaFoldDB" id="A0A8I0FC37"/>
<organism evidence="1 2">
    <name type="scientific">Acinetobacter baumannii</name>
    <dbReference type="NCBI Taxonomy" id="470"/>
    <lineage>
        <taxon>Bacteria</taxon>
        <taxon>Pseudomonadati</taxon>
        <taxon>Pseudomonadota</taxon>
        <taxon>Gammaproteobacteria</taxon>
        <taxon>Moraxellales</taxon>
        <taxon>Moraxellaceae</taxon>
        <taxon>Acinetobacter</taxon>
        <taxon>Acinetobacter calcoaceticus/baumannii complex</taxon>
    </lineage>
</organism>
<feature type="non-terminal residue" evidence="1">
    <location>
        <position position="1"/>
    </location>
</feature>
<protein>
    <submittedName>
        <fullName evidence="1">Uncharacterized protein</fullName>
    </submittedName>
</protein>
<comment type="caution">
    <text evidence="1">The sequence shown here is derived from an EMBL/GenBank/DDBJ whole genome shotgun (WGS) entry which is preliminary data.</text>
</comment>
<gene>
    <name evidence="1" type="ORF">IAG11_19390</name>
</gene>
<dbReference type="EMBL" id="JACSVK010000156">
    <property type="protein sequence ID" value="MBD0222027.1"/>
    <property type="molecule type" value="Genomic_DNA"/>
</dbReference>
<sequence>PIEAANIYAQELKDKLFVNTTQDEQHQLINKISMSYLIFARALETNAYDIERLIENAQYVKDFMKRFLINFSS</sequence>